<dbReference type="CDD" id="cd06222">
    <property type="entry name" value="RNase_H_like"/>
    <property type="match status" value="1"/>
</dbReference>
<proteinExistence type="predicted"/>
<dbReference type="PANTHER" id="PTHR47074:SF11">
    <property type="entry name" value="REVERSE TRANSCRIPTASE-LIKE PROTEIN"/>
    <property type="match status" value="1"/>
</dbReference>
<name>A0A200QDD4_MACCD</name>
<keyword evidence="4" id="KW-1185">Reference proteome</keyword>
<organism evidence="3 4">
    <name type="scientific">Macleaya cordata</name>
    <name type="common">Five-seeded plume-poppy</name>
    <name type="synonym">Bocconia cordata</name>
    <dbReference type="NCBI Taxonomy" id="56857"/>
    <lineage>
        <taxon>Eukaryota</taxon>
        <taxon>Viridiplantae</taxon>
        <taxon>Streptophyta</taxon>
        <taxon>Embryophyta</taxon>
        <taxon>Tracheophyta</taxon>
        <taxon>Spermatophyta</taxon>
        <taxon>Magnoliopsida</taxon>
        <taxon>Ranunculales</taxon>
        <taxon>Papaveraceae</taxon>
        <taxon>Papaveroideae</taxon>
        <taxon>Macleaya</taxon>
    </lineage>
</organism>
<dbReference type="OrthoDB" id="1938822at2759"/>
<dbReference type="InterPro" id="IPR036397">
    <property type="entry name" value="RNaseH_sf"/>
</dbReference>
<dbReference type="SUPFAM" id="SSF53098">
    <property type="entry name" value="Ribonuclease H-like"/>
    <property type="match status" value="1"/>
</dbReference>
<keyword evidence="3" id="KW-0695">RNA-directed DNA polymerase</keyword>
<evidence type="ECO:0000313" key="3">
    <source>
        <dbReference type="EMBL" id="OVA08494.1"/>
    </source>
</evidence>
<dbReference type="InterPro" id="IPR052929">
    <property type="entry name" value="RNase_H-like_EbsB-rel"/>
</dbReference>
<dbReference type="InterPro" id="IPR044730">
    <property type="entry name" value="RNase_H-like_dom_plant"/>
</dbReference>
<dbReference type="Proteomes" id="UP000195402">
    <property type="component" value="Unassembled WGS sequence"/>
</dbReference>
<dbReference type="GO" id="GO:0004523">
    <property type="term" value="F:RNA-DNA hybrid ribonuclease activity"/>
    <property type="evidence" value="ECO:0007669"/>
    <property type="project" value="InterPro"/>
</dbReference>
<evidence type="ECO:0000259" key="1">
    <source>
        <dbReference type="Pfam" id="PF13456"/>
    </source>
</evidence>
<dbReference type="InParanoid" id="A0A200QDD4"/>
<dbReference type="InterPro" id="IPR026960">
    <property type="entry name" value="RVT-Znf"/>
</dbReference>
<feature type="domain" description="Reverse transcriptase zinc-binding" evidence="2">
    <location>
        <begin position="11"/>
        <end position="69"/>
    </location>
</feature>
<feature type="domain" description="RNase H type-1" evidence="1">
    <location>
        <begin position="185"/>
        <end position="239"/>
    </location>
</feature>
<keyword evidence="3" id="KW-0548">Nucleotidyltransferase</keyword>
<dbReference type="InterPro" id="IPR012337">
    <property type="entry name" value="RNaseH-like_sf"/>
</dbReference>
<dbReference type="EMBL" id="MVGT01002328">
    <property type="protein sequence ID" value="OVA08494.1"/>
    <property type="molecule type" value="Genomic_DNA"/>
</dbReference>
<dbReference type="GO" id="GO:0003964">
    <property type="term" value="F:RNA-directed DNA polymerase activity"/>
    <property type="evidence" value="ECO:0007669"/>
    <property type="project" value="UniProtKB-KW"/>
</dbReference>
<gene>
    <name evidence="3" type="ORF">BVC80_209g231</name>
</gene>
<dbReference type="AlphaFoldDB" id="A0A200QDD4"/>
<dbReference type="GO" id="GO:0003676">
    <property type="term" value="F:nucleic acid binding"/>
    <property type="evidence" value="ECO:0007669"/>
    <property type="project" value="InterPro"/>
</dbReference>
<accession>A0A200QDD4</accession>
<dbReference type="Pfam" id="PF13456">
    <property type="entry name" value="RVT_3"/>
    <property type="match status" value="1"/>
</dbReference>
<evidence type="ECO:0000313" key="4">
    <source>
        <dbReference type="Proteomes" id="UP000195402"/>
    </source>
</evidence>
<comment type="caution">
    <text evidence="3">The sequence shown here is derived from an EMBL/GenBank/DDBJ whole genome shotgun (WGS) entry which is preliminary data.</text>
</comment>
<dbReference type="Pfam" id="PF13966">
    <property type="entry name" value="zf-RVT"/>
    <property type="match status" value="1"/>
</dbReference>
<dbReference type="InterPro" id="IPR002156">
    <property type="entry name" value="RNaseH_domain"/>
</dbReference>
<evidence type="ECO:0000259" key="2">
    <source>
        <dbReference type="Pfam" id="PF13966"/>
    </source>
</evidence>
<dbReference type="Gene3D" id="3.30.420.10">
    <property type="entry name" value="Ribonuclease H-like superfamily/Ribonuclease H"/>
    <property type="match status" value="1"/>
</dbReference>
<keyword evidence="3" id="KW-0808">Transferase</keyword>
<protein>
    <submittedName>
        <fullName evidence="3">Reverse transcriptase zinc-binding domain</fullName>
    </submittedName>
</protein>
<reference evidence="3 4" key="1">
    <citation type="journal article" date="2017" name="Mol. Plant">
        <title>The Genome of Medicinal Plant Macleaya cordata Provides New Insights into Benzylisoquinoline Alkaloids Metabolism.</title>
        <authorList>
            <person name="Liu X."/>
            <person name="Liu Y."/>
            <person name="Huang P."/>
            <person name="Ma Y."/>
            <person name="Qing Z."/>
            <person name="Tang Q."/>
            <person name="Cao H."/>
            <person name="Cheng P."/>
            <person name="Zheng Y."/>
            <person name="Yuan Z."/>
            <person name="Zhou Y."/>
            <person name="Liu J."/>
            <person name="Tang Z."/>
            <person name="Zhuo Y."/>
            <person name="Zhang Y."/>
            <person name="Yu L."/>
            <person name="Huang J."/>
            <person name="Yang P."/>
            <person name="Peng Q."/>
            <person name="Zhang J."/>
            <person name="Jiang W."/>
            <person name="Zhang Z."/>
            <person name="Lin K."/>
            <person name="Ro D.K."/>
            <person name="Chen X."/>
            <person name="Xiong X."/>
            <person name="Shang Y."/>
            <person name="Huang S."/>
            <person name="Zeng J."/>
        </authorList>
    </citation>
    <scope>NUCLEOTIDE SEQUENCE [LARGE SCALE GENOMIC DNA]</scope>
    <source>
        <strain evidence="4">cv. BLH2017</strain>
        <tissue evidence="3">Root</tissue>
    </source>
</reference>
<dbReference type="PANTHER" id="PTHR47074">
    <property type="entry name" value="BNAC02G40300D PROTEIN"/>
    <property type="match status" value="1"/>
</dbReference>
<sequence>MIFEKLYGRPKFLIESNFFAWKCAKNAIPVHDILSQRMNIGENLCHRCHRDSETLIHAIVTCPRVKRIWFLYSLNVRTDSFRDKNIGDWLRFWLGLNLNRGNPNLSENFPLVACVIWAIWKSKNSFIYNNQTEHAQLILNSAVHMIPLGHIPPPQFPYPASHTQPTTSTSLSIWSLPRSRMFKINTDGAWDPNSLKGGMGFAFRDSNGSFHYAAALPTNVSSAEETKIQAIWTALKKAVD</sequence>